<evidence type="ECO:0008006" key="3">
    <source>
        <dbReference type="Google" id="ProtNLM"/>
    </source>
</evidence>
<evidence type="ECO:0000313" key="2">
    <source>
        <dbReference type="Proteomes" id="UP000660675"/>
    </source>
</evidence>
<comment type="caution">
    <text evidence="1">The sequence shown here is derived from an EMBL/GenBank/DDBJ whole genome shotgun (WGS) entry which is preliminary data.</text>
</comment>
<dbReference type="RefSeq" id="WP_229867413.1">
    <property type="nucleotide sequence ID" value="NZ_BMTF01000035.1"/>
</dbReference>
<keyword evidence="2" id="KW-1185">Reference proteome</keyword>
<name>A0ABQ2WAJ7_9ACTN</name>
<sequence length="54" mass="5498">MAALCDILSCTPADPVTTTAENAGVRKTATADLPAPPANVAKLRPRAARILPDA</sequence>
<accession>A0ABQ2WAJ7</accession>
<organism evidence="1 2">
    <name type="scientific">Streptomyces gelaticus</name>
    <dbReference type="NCBI Taxonomy" id="285446"/>
    <lineage>
        <taxon>Bacteria</taxon>
        <taxon>Bacillati</taxon>
        <taxon>Actinomycetota</taxon>
        <taxon>Actinomycetes</taxon>
        <taxon>Kitasatosporales</taxon>
        <taxon>Streptomycetaceae</taxon>
        <taxon>Streptomyces</taxon>
    </lineage>
</organism>
<dbReference type="Proteomes" id="UP000660675">
    <property type="component" value="Unassembled WGS sequence"/>
</dbReference>
<evidence type="ECO:0000313" key="1">
    <source>
        <dbReference type="EMBL" id="GGV95897.1"/>
    </source>
</evidence>
<dbReference type="EMBL" id="BMTF01000035">
    <property type="protein sequence ID" value="GGV95897.1"/>
    <property type="molecule type" value="Genomic_DNA"/>
</dbReference>
<proteinExistence type="predicted"/>
<gene>
    <name evidence="1" type="ORF">GCM10015535_64280</name>
</gene>
<reference evidence="2" key="1">
    <citation type="journal article" date="2019" name="Int. J. Syst. Evol. Microbiol.">
        <title>The Global Catalogue of Microorganisms (GCM) 10K type strain sequencing project: providing services to taxonomists for standard genome sequencing and annotation.</title>
        <authorList>
            <consortium name="The Broad Institute Genomics Platform"/>
            <consortium name="The Broad Institute Genome Sequencing Center for Infectious Disease"/>
            <person name="Wu L."/>
            <person name="Ma J."/>
        </authorList>
    </citation>
    <scope>NUCLEOTIDE SEQUENCE [LARGE SCALE GENOMIC DNA]</scope>
    <source>
        <strain evidence="2">JCM 4376</strain>
    </source>
</reference>
<protein>
    <recommendedName>
        <fullName evidence="3">XRE family transcriptional regulator</fullName>
    </recommendedName>
</protein>